<dbReference type="SUPFAM" id="SSF52540">
    <property type="entry name" value="P-loop containing nucleoside triphosphate hydrolases"/>
    <property type="match status" value="1"/>
</dbReference>
<evidence type="ECO:0000313" key="7">
    <source>
        <dbReference type="EMBL" id="ABJ08173.1"/>
    </source>
</evidence>
<dbReference type="InterPro" id="IPR017871">
    <property type="entry name" value="ABC_transporter-like_CS"/>
</dbReference>
<comment type="similarity">
    <text evidence="1">Belongs to the ABC transporter superfamily.</text>
</comment>
<dbReference type="InterPro" id="IPR015860">
    <property type="entry name" value="ABC_transpr_TagH-like"/>
</dbReference>
<dbReference type="EMBL" id="CP000463">
    <property type="protein sequence ID" value="ABJ08173.1"/>
    <property type="molecule type" value="Genomic_DNA"/>
</dbReference>
<dbReference type="AlphaFoldDB" id="Q07IR1"/>
<dbReference type="Gene3D" id="2.70.50.60">
    <property type="entry name" value="abc- transporter (atp binding component) like domain"/>
    <property type="match status" value="1"/>
</dbReference>
<dbReference type="GO" id="GO:0140359">
    <property type="term" value="F:ABC-type transporter activity"/>
    <property type="evidence" value="ECO:0007669"/>
    <property type="project" value="InterPro"/>
</dbReference>
<organism evidence="7">
    <name type="scientific">Rhodopseudomonas palustris (strain BisA53)</name>
    <dbReference type="NCBI Taxonomy" id="316055"/>
    <lineage>
        <taxon>Bacteria</taxon>
        <taxon>Pseudomonadati</taxon>
        <taxon>Pseudomonadota</taxon>
        <taxon>Alphaproteobacteria</taxon>
        <taxon>Hyphomicrobiales</taxon>
        <taxon>Nitrobacteraceae</taxon>
        <taxon>Rhodopseudomonas</taxon>
    </lineage>
</organism>
<dbReference type="Pfam" id="PF00005">
    <property type="entry name" value="ABC_tran"/>
    <property type="match status" value="1"/>
</dbReference>
<dbReference type="CDD" id="cd03220">
    <property type="entry name" value="ABC_KpsT_Wzt"/>
    <property type="match status" value="1"/>
</dbReference>
<dbReference type="InterPro" id="IPR003439">
    <property type="entry name" value="ABC_transporter-like_ATP-bd"/>
</dbReference>
<evidence type="ECO:0000256" key="5">
    <source>
        <dbReference type="ARBA" id="ARBA00024722"/>
    </source>
</evidence>
<protein>
    <submittedName>
        <fullName evidence="7">ABC transporter related</fullName>
    </submittedName>
</protein>
<dbReference type="PANTHER" id="PTHR46743">
    <property type="entry name" value="TEICHOIC ACIDS EXPORT ATP-BINDING PROTEIN TAGH"/>
    <property type="match status" value="1"/>
</dbReference>
<dbReference type="PROSITE" id="PS00211">
    <property type="entry name" value="ABC_TRANSPORTER_1"/>
    <property type="match status" value="1"/>
</dbReference>
<dbReference type="InterPro" id="IPR050683">
    <property type="entry name" value="Bact_Polysacc_Export_ATP-bd"/>
</dbReference>
<dbReference type="SMART" id="SM00382">
    <property type="entry name" value="AAA"/>
    <property type="match status" value="1"/>
</dbReference>
<dbReference type="STRING" id="316055.RPE_4248"/>
<dbReference type="Gene3D" id="3.40.50.300">
    <property type="entry name" value="P-loop containing nucleotide triphosphate hydrolases"/>
    <property type="match status" value="1"/>
</dbReference>
<dbReference type="eggNOG" id="COG1134">
    <property type="taxonomic scope" value="Bacteria"/>
</dbReference>
<dbReference type="GO" id="GO:0005524">
    <property type="term" value="F:ATP binding"/>
    <property type="evidence" value="ECO:0007669"/>
    <property type="project" value="UniProtKB-KW"/>
</dbReference>
<proteinExistence type="inferred from homology"/>
<keyword evidence="3" id="KW-0547">Nucleotide-binding</keyword>
<dbReference type="CDD" id="cd10147">
    <property type="entry name" value="Wzt_C-like"/>
    <property type="match status" value="1"/>
</dbReference>
<comment type="function">
    <text evidence="5">Involved in beta-(1--&gt;2)glucan export. Transmembrane domains (TMD) form a pore in the inner membrane and the ATP-binding domain (NBD) is responsible for energy generation.</text>
</comment>
<accession>Q07IR1</accession>
<sequence>MSKPVISIEKLGKLYKVGGKPFWALRDITLDVKRGEVLGIVGRNGAGKTTLLRILSRITDPTHGKAVIRGRVSTLLETGTGFHPDLSGRENIYLNGAILGMRPAEIKRRMEEIVEFSGVGKFIDAALKSYSSGMRSRLTFAVAAHLETEVLMIDEVLAVGDIAFQEKCLAKINDLTREDHRTVLFVSHSMGAIQSLCTSAILIEDGTILAKGATEDVVARYNSLLLGPKGSTEMTNTAGRLGSGTVRLTGMQLEDLDGKPINSVPAGAGARLVFDYVSELKQDTHDVIVTVVVVGSKGFRLFGMPSDIIRSKLTLGSKSGQFVCTLPRLPLLPGHYDIVASVLVNRELADKIQNMCHLPVSHSDYFGTGRLQQGALGDGLIDFSWDVREGPEQGSSSVVSRESAV</sequence>
<dbReference type="InterPro" id="IPR003593">
    <property type="entry name" value="AAA+_ATPase"/>
</dbReference>
<reference evidence="7" key="1">
    <citation type="submission" date="2006-09" db="EMBL/GenBank/DDBJ databases">
        <title>Complete sequence of Rhodopseudomonas palustris BisA53.</title>
        <authorList>
            <consortium name="US DOE Joint Genome Institute"/>
            <person name="Copeland A."/>
            <person name="Lucas S."/>
            <person name="Lapidus A."/>
            <person name="Barry K."/>
            <person name="Detter J.C."/>
            <person name="Glavina del Rio T."/>
            <person name="Hammon N."/>
            <person name="Israni S."/>
            <person name="Dalin E."/>
            <person name="Tice H."/>
            <person name="Pitluck S."/>
            <person name="Chain P."/>
            <person name="Malfatti S."/>
            <person name="Shin M."/>
            <person name="Vergez L."/>
            <person name="Schmutz J."/>
            <person name="Larimer F."/>
            <person name="Land M."/>
            <person name="Hauser L."/>
            <person name="Pelletier D.A."/>
            <person name="Kyrpides N."/>
            <person name="Kim E."/>
            <person name="Harwood C.S."/>
            <person name="Oda Y."/>
            <person name="Richardson P."/>
        </authorList>
    </citation>
    <scope>NUCLEOTIDE SEQUENCE [LARGE SCALE GENOMIC DNA]</scope>
    <source>
        <strain evidence="7">BisA53</strain>
    </source>
</reference>
<dbReference type="PANTHER" id="PTHR46743:SF2">
    <property type="entry name" value="TEICHOIC ACIDS EXPORT ATP-BINDING PROTEIN TAGH"/>
    <property type="match status" value="1"/>
</dbReference>
<keyword evidence="4" id="KW-0067">ATP-binding</keyword>
<evidence type="ECO:0000256" key="2">
    <source>
        <dbReference type="ARBA" id="ARBA00022448"/>
    </source>
</evidence>
<evidence type="ECO:0000259" key="6">
    <source>
        <dbReference type="PROSITE" id="PS50893"/>
    </source>
</evidence>
<feature type="domain" description="ABC transporter" evidence="6">
    <location>
        <begin position="9"/>
        <end position="230"/>
    </location>
</feature>
<dbReference type="Pfam" id="PF14524">
    <property type="entry name" value="Wzt_C"/>
    <property type="match status" value="1"/>
</dbReference>
<dbReference type="HOGENOM" id="CLU_000604_101_4_5"/>
<keyword evidence="2" id="KW-0813">Transport</keyword>
<evidence type="ECO:0000256" key="1">
    <source>
        <dbReference type="ARBA" id="ARBA00005417"/>
    </source>
</evidence>
<evidence type="ECO:0000256" key="3">
    <source>
        <dbReference type="ARBA" id="ARBA00022741"/>
    </source>
</evidence>
<dbReference type="InterPro" id="IPR027417">
    <property type="entry name" value="P-loop_NTPase"/>
</dbReference>
<dbReference type="InterPro" id="IPR029439">
    <property type="entry name" value="Wzt_C"/>
</dbReference>
<dbReference type="GO" id="GO:0016020">
    <property type="term" value="C:membrane"/>
    <property type="evidence" value="ECO:0007669"/>
    <property type="project" value="InterPro"/>
</dbReference>
<evidence type="ECO:0000256" key="4">
    <source>
        <dbReference type="ARBA" id="ARBA00022840"/>
    </source>
</evidence>
<gene>
    <name evidence="7" type="ordered locus">RPE_4248</name>
</gene>
<dbReference type="GO" id="GO:0016887">
    <property type="term" value="F:ATP hydrolysis activity"/>
    <property type="evidence" value="ECO:0007669"/>
    <property type="project" value="InterPro"/>
</dbReference>
<dbReference type="OrthoDB" id="9778870at2"/>
<dbReference type="PROSITE" id="PS50893">
    <property type="entry name" value="ABC_TRANSPORTER_2"/>
    <property type="match status" value="1"/>
</dbReference>
<name>Q07IR1_RHOP5</name>
<dbReference type="KEGG" id="rpe:RPE_4248"/>